<feature type="transmembrane region" description="Helical" evidence="7">
    <location>
        <begin position="176"/>
        <end position="195"/>
    </location>
</feature>
<sequence>MQGGRAILLYIAKRILLLIPLLIGITLLSFALTKALPGDPVSGMVGERASPETIERIRAQLGTDRGLAAQYLGYLNLLAHGELGRSYYTNRDVAKDLAQKFPNTLALAAGAMFIAVPLGVGLGFLAAYRRGSKLDRAITTISVLGISMPVFWVGLLLMLLFSFWLRLLPPSGTGDIRFMVLPAITLALPAVATLARVSRTSVLDIIGMPYVQVARAKGLTTRRVNMIHILKNAMIPIVTVIGLDFGSYLNGAVLTETIFGWDGIGRFAMEGIIKRDYPVVMGTIIVGTIAFVLINLLVDLTYQFLDPRVRLHARKGR</sequence>
<feature type="transmembrane region" description="Helical" evidence="7">
    <location>
        <begin position="7"/>
        <end position="32"/>
    </location>
</feature>
<keyword evidence="6 7" id="KW-0472">Membrane</keyword>
<evidence type="ECO:0000256" key="7">
    <source>
        <dbReference type="SAM" id="Phobius"/>
    </source>
</evidence>
<comment type="caution">
    <text evidence="9">The sequence shown here is derived from an EMBL/GenBank/DDBJ whole genome shotgun (WGS) entry which is preliminary data.</text>
</comment>
<accession>A0A0F9JM00</accession>
<reference evidence="9" key="1">
    <citation type="journal article" date="2015" name="Nature">
        <title>Complex archaea that bridge the gap between prokaryotes and eukaryotes.</title>
        <authorList>
            <person name="Spang A."/>
            <person name="Saw J.H."/>
            <person name="Jorgensen S.L."/>
            <person name="Zaremba-Niedzwiedzka K."/>
            <person name="Martijn J."/>
            <person name="Lind A.E."/>
            <person name="van Eijk R."/>
            <person name="Schleper C."/>
            <person name="Guy L."/>
            <person name="Ettema T.J."/>
        </authorList>
    </citation>
    <scope>NUCLEOTIDE SEQUENCE</scope>
</reference>
<organism evidence="9">
    <name type="scientific">marine sediment metagenome</name>
    <dbReference type="NCBI Taxonomy" id="412755"/>
    <lineage>
        <taxon>unclassified sequences</taxon>
        <taxon>metagenomes</taxon>
        <taxon>ecological metagenomes</taxon>
    </lineage>
</organism>
<dbReference type="Pfam" id="PF19300">
    <property type="entry name" value="BPD_transp_1_N"/>
    <property type="match status" value="1"/>
</dbReference>
<dbReference type="CDD" id="cd06261">
    <property type="entry name" value="TM_PBP2"/>
    <property type="match status" value="1"/>
</dbReference>
<dbReference type="PROSITE" id="PS50928">
    <property type="entry name" value="ABC_TM1"/>
    <property type="match status" value="1"/>
</dbReference>
<keyword evidence="2" id="KW-0813">Transport</keyword>
<keyword evidence="4 7" id="KW-0812">Transmembrane</keyword>
<proteinExistence type="predicted"/>
<feature type="transmembrane region" description="Helical" evidence="7">
    <location>
        <begin position="105"/>
        <end position="128"/>
    </location>
</feature>
<gene>
    <name evidence="9" type="ORF">LCGC14_1511530</name>
</gene>
<dbReference type="PANTHER" id="PTHR43163:SF6">
    <property type="entry name" value="DIPEPTIDE TRANSPORT SYSTEM PERMEASE PROTEIN DPPB-RELATED"/>
    <property type="match status" value="1"/>
</dbReference>
<dbReference type="GO" id="GO:0005886">
    <property type="term" value="C:plasma membrane"/>
    <property type="evidence" value="ECO:0007669"/>
    <property type="project" value="UniProtKB-SubCell"/>
</dbReference>
<dbReference type="AlphaFoldDB" id="A0A0F9JM00"/>
<evidence type="ECO:0000256" key="4">
    <source>
        <dbReference type="ARBA" id="ARBA00022692"/>
    </source>
</evidence>
<evidence type="ECO:0000256" key="2">
    <source>
        <dbReference type="ARBA" id="ARBA00022448"/>
    </source>
</evidence>
<dbReference type="Gene3D" id="1.10.3720.10">
    <property type="entry name" value="MetI-like"/>
    <property type="match status" value="1"/>
</dbReference>
<name>A0A0F9JM00_9ZZZZ</name>
<dbReference type="InterPro" id="IPR035906">
    <property type="entry name" value="MetI-like_sf"/>
</dbReference>
<evidence type="ECO:0000256" key="5">
    <source>
        <dbReference type="ARBA" id="ARBA00022989"/>
    </source>
</evidence>
<evidence type="ECO:0000259" key="8">
    <source>
        <dbReference type="PROSITE" id="PS50928"/>
    </source>
</evidence>
<comment type="subcellular location">
    <subcellularLocation>
        <location evidence="1">Cell membrane</location>
        <topology evidence="1">Multi-pass membrane protein</topology>
    </subcellularLocation>
</comment>
<evidence type="ECO:0000256" key="1">
    <source>
        <dbReference type="ARBA" id="ARBA00004651"/>
    </source>
</evidence>
<dbReference type="GO" id="GO:0055085">
    <property type="term" value="P:transmembrane transport"/>
    <property type="evidence" value="ECO:0007669"/>
    <property type="project" value="InterPro"/>
</dbReference>
<dbReference type="InterPro" id="IPR045621">
    <property type="entry name" value="BPD_transp_1_N"/>
</dbReference>
<dbReference type="InterPro" id="IPR000515">
    <property type="entry name" value="MetI-like"/>
</dbReference>
<dbReference type="SUPFAM" id="SSF161098">
    <property type="entry name" value="MetI-like"/>
    <property type="match status" value="1"/>
</dbReference>
<feature type="transmembrane region" description="Helical" evidence="7">
    <location>
        <begin position="140"/>
        <end position="164"/>
    </location>
</feature>
<keyword evidence="5 7" id="KW-1133">Transmembrane helix</keyword>
<feature type="transmembrane region" description="Helical" evidence="7">
    <location>
        <begin position="279"/>
        <end position="298"/>
    </location>
</feature>
<protein>
    <recommendedName>
        <fullName evidence="8">ABC transmembrane type-1 domain-containing protein</fullName>
    </recommendedName>
</protein>
<evidence type="ECO:0000256" key="6">
    <source>
        <dbReference type="ARBA" id="ARBA00023136"/>
    </source>
</evidence>
<keyword evidence="3" id="KW-1003">Cell membrane</keyword>
<feature type="domain" description="ABC transmembrane type-1" evidence="8">
    <location>
        <begin position="101"/>
        <end position="302"/>
    </location>
</feature>
<dbReference type="EMBL" id="LAZR01011098">
    <property type="protein sequence ID" value="KKM63431.1"/>
    <property type="molecule type" value="Genomic_DNA"/>
</dbReference>
<evidence type="ECO:0000313" key="9">
    <source>
        <dbReference type="EMBL" id="KKM63431.1"/>
    </source>
</evidence>
<dbReference type="Pfam" id="PF00528">
    <property type="entry name" value="BPD_transp_1"/>
    <property type="match status" value="1"/>
</dbReference>
<evidence type="ECO:0000256" key="3">
    <source>
        <dbReference type="ARBA" id="ARBA00022475"/>
    </source>
</evidence>
<dbReference type="PANTHER" id="PTHR43163">
    <property type="entry name" value="DIPEPTIDE TRANSPORT SYSTEM PERMEASE PROTEIN DPPB-RELATED"/>
    <property type="match status" value="1"/>
</dbReference>